<dbReference type="InterPro" id="IPR036097">
    <property type="entry name" value="HisK_dim/P_sf"/>
</dbReference>
<comment type="caution">
    <text evidence="4">The sequence shown here is derived from an EMBL/GenBank/DDBJ whole genome shotgun (WGS) entry which is preliminary data.</text>
</comment>
<dbReference type="Gene3D" id="2.130.10.10">
    <property type="entry name" value="YVTN repeat-like/Quinoprotein amine dehydrogenase"/>
    <property type="match status" value="1"/>
</dbReference>
<protein>
    <recommendedName>
        <fullName evidence="3">Histidine kinase domain-containing protein</fullName>
    </recommendedName>
</protein>
<organism evidence="4 5">
    <name type="scientific">Chitinophaga qingshengii</name>
    <dbReference type="NCBI Taxonomy" id="1569794"/>
    <lineage>
        <taxon>Bacteria</taxon>
        <taxon>Pseudomonadati</taxon>
        <taxon>Bacteroidota</taxon>
        <taxon>Chitinophagia</taxon>
        <taxon>Chitinophagales</taxon>
        <taxon>Chitinophagaceae</taxon>
        <taxon>Chitinophaga</taxon>
    </lineage>
</organism>
<evidence type="ECO:0000259" key="3">
    <source>
        <dbReference type="PROSITE" id="PS50109"/>
    </source>
</evidence>
<accession>A0ABR7TPX4</accession>
<evidence type="ECO:0000313" key="5">
    <source>
        <dbReference type="Proteomes" id="UP000659124"/>
    </source>
</evidence>
<dbReference type="InterPro" id="IPR003594">
    <property type="entry name" value="HATPase_dom"/>
</dbReference>
<dbReference type="SUPFAM" id="SSF63829">
    <property type="entry name" value="Calcium-dependent phosphotriesterase"/>
    <property type="match status" value="1"/>
</dbReference>
<keyword evidence="5" id="KW-1185">Reference proteome</keyword>
<name>A0ABR7TPX4_9BACT</name>
<dbReference type="Gene3D" id="2.60.40.10">
    <property type="entry name" value="Immunoglobulins"/>
    <property type="match status" value="1"/>
</dbReference>
<proteinExistence type="predicted"/>
<dbReference type="EMBL" id="JACVFC010000002">
    <property type="protein sequence ID" value="MBC9932528.1"/>
    <property type="molecule type" value="Genomic_DNA"/>
</dbReference>
<dbReference type="SMART" id="SM00387">
    <property type="entry name" value="HATPase_c"/>
    <property type="match status" value="1"/>
</dbReference>
<dbReference type="Pfam" id="PF02518">
    <property type="entry name" value="HATPase_c"/>
    <property type="match status" value="1"/>
</dbReference>
<evidence type="ECO:0000256" key="1">
    <source>
        <dbReference type="ARBA" id="ARBA00022553"/>
    </source>
</evidence>
<gene>
    <name evidence="4" type="ORF">ICL07_19240</name>
</gene>
<dbReference type="RefSeq" id="WP_188089642.1">
    <property type="nucleotide sequence ID" value="NZ_JACVFC010000002.1"/>
</dbReference>
<keyword evidence="2" id="KW-0472">Membrane</keyword>
<dbReference type="InterPro" id="IPR005467">
    <property type="entry name" value="His_kinase_dom"/>
</dbReference>
<dbReference type="PANTHER" id="PTHR43547:SF2">
    <property type="entry name" value="HYBRID SIGNAL TRANSDUCTION HISTIDINE KINASE C"/>
    <property type="match status" value="1"/>
</dbReference>
<dbReference type="PANTHER" id="PTHR43547">
    <property type="entry name" value="TWO-COMPONENT HISTIDINE KINASE"/>
    <property type="match status" value="1"/>
</dbReference>
<dbReference type="SUPFAM" id="SSF47384">
    <property type="entry name" value="Homodimeric domain of signal transducing histidine kinase"/>
    <property type="match status" value="1"/>
</dbReference>
<dbReference type="PROSITE" id="PS50109">
    <property type="entry name" value="HIS_KIN"/>
    <property type="match status" value="1"/>
</dbReference>
<dbReference type="InterPro" id="IPR013783">
    <property type="entry name" value="Ig-like_fold"/>
</dbReference>
<dbReference type="InterPro" id="IPR015943">
    <property type="entry name" value="WD40/YVTN_repeat-like_dom_sf"/>
</dbReference>
<dbReference type="SUPFAM" id="SSF55874">
    <property type="entry name" value="ATPase domain of HSP90 chaperone/DNA topoisomerase II/histidine kinase"/>
    <property type="match status" value="1"/>
</dbReference>
<dbReference type="Proteomes" id="UP000659124">
    <property type="component" value="Unassembled WGS sequence"/>
</dbReference>
<reference evidence="4 5" key="1">
    <citation type="submission" date="2020-09" db="EMBL/GenBank/DDBJ databases">
        <title>Genome sequences of type strains of Chitinophaga qingshengii and Chitinophaga varians.</title>
        <authorList>
            <person name="Kittiwongwattana C."/>
        </authorList>
    </citation>
    <scope>NUCLEOTIDE SEQUENCE [LARGE SCALE GENOMIC DNA]</scope>
    <source>
        <strain evidence="4 5">JCM 30026</strain>
    </source>
</reference>
<feature type="domain" description="Histidine kinase" evidence="3">
    <location>
        <begin position="368"/>
        <end position="577"/>
    </location>
</feature>
<evidence type="ECO:0000256" key="2">
    <source>
        <dbReference type="SAM" id="Phobius"/>
    </source>
</evidence>
<feature type="transmembrane region" description="Helical" evidence="2">
    <location>
        <begin position="313"/>
        <end position="332"/>
    </location>
</feature>
<sequence length="577" mass="65727">MRGAGLVALPMYQPNAVPRKLLTVEDEITFFARWEKTVYVATKRGCYRINLRSGNITSIPELEHKQIRSLYISGPEEMWITTYGDGFFRYYKNKLTALPPDANNYLSTAHCIVPDKQGYFWITTNNGLFQISQDDLRNYTKDTTTTLYYHYYDKNDGFLTNEFNGDCVPCAVKLDNGILSLPSLRGLVFFNPDSIRGSLPENHLFVDKIIADKREMPVAGHLNLPRKLNQLSFKVSSPYMGNRKNLQIAYSLQEDNQPVLWLPVPEDGTISLSMLSSGDYTLVIRKLNGFGKNNYEEKIITFSIAVAWYQTTWARILFMMGILAGSFMFIHLRIRYIQRRNTQLEAAVTLKTKELQQRTDIQERIIRSVSHDIQTPLKYQQLLSRKLYESLFQERLPALTELAKLVHDHTHRLSFMTDNLLKYLKVQVASGPLQKETFLLANLVRDVLMIFQGIALEKGTETHNDVPAQLEWEGNMQLLSVVLHNLVDNAVKVTRNGTISIGTEVRHNQTVILVKDTGPGMPAGLLQWLNEKDLPVPSQSGMGLMIVKELISLLELELYVSSLPGEGCCFCIQARTS</sequence>
<dbReference type="Gene3D" id="3.30.565.10">
    <property type="entry name" value="Histidine kinase-like ATPase, C-terminal domain"/>
    <property type="match status" value="1"/>
</dbReference>
<dbReference type="InterPro" id="IPR036890">
    <property type="entry name" value="HATPase_C_sf"/>
</dbReference>
<keyword evidence="2" id="KW-1133">Transmembrane helix</keyword>
<evidence type="ECO:0000313" key="4">
    <source>
        <dbReference type="EMBL" id="MBC9932528.1"/>
    </source>
</evidence>
<keyword evidence="2" id="KW-0812">Transmembrane</keyword>
<dbReference type="Gene3D" id="1.10.287.130">
    <property type="match status" value="1"/>
</dbReference>
<keyword evidence="1" id="KW-0597">Phosphoprotein</keyword>